<feature type="domain" description="IclR-ED" evidence="6">
    <location>
        <begin position="94"/>
        <end position="280"/>
    </location>
</feature>
<protein>
    <submittedName>
        <fullName evidence="7">Pca regulon regulatory protein</fullName>
    </submittedName>
</protein>
<dbReference type="Gene3D" id="3.30.450.40">
    <property type="match status" value="1"/>
</dbReference>
<name>A0A0D8HH65_9ACTN</name>
<dbReference type="Pfam" id="PF09339">
    <property type="entry name" value="HTH_IclR"/>
    <property type="match status" value="1"/>
</dbReference>
<dbReference type="PANTHER" id="PTHR30136:SF35">
    <property type="entry name" value="HTH-TYPE TRANSCRIPTIONAL REGULATOR RV1719"/>
    <property type="match status" value="1"/>
</dbReference>
<dbReference type="SUPFAM" id="SSF55781">
    <property type="entry name" value="GAF domain-like"/>
    <property type="match status" value="1"/>
</dbReference>
<dbReference type="SUPFAM" id="SSF46785">
    <property type="entry name" value="Winged helix' DNA-binding domain"/>
    <property type="match status" value="1"/>
</dbReference>
<dbReference type="InterPro" id="IPR014757">
    <property type="entry name" value="Tscrpt_reg_IclR_C"/>
</dbReference>
<dbReference type="RefSeq" id="WP_052606436.1">
    <property type="nucleotide sequence ID" value="NZ_JXYS01000084.1"/>
</dbReference>
<evidence type="ECO:0000256" key="4">
    <source>
        <dbReference type="SAM" id="MobiDB-lite"/>
    </source>
</evidence>
<dbReference type="InterPro" id="IPR036388">
    <property type="entry name" value="WH-like_DNA-bd_sf"/>
</dbReference>
<feature type="compositionally biased region" description="Basic and acidic residues" evidence="4">
    <location>
        <begin position="1"/>
        <end position="22"/>
    </location>
</feature>
<dbReference type="InterPro" id="IPR036390">
    <property type="entry name" value="WH_DNA-bd_sf"/>
</dbReference>
<dbReference type="Pfam" id="PF01614">
    <property type="entry name" value="IclR_C"/>
    <property type="match status" value="1"/>
</dbReference>
<comment type="caution">
    <text evidence="7">The sequence shown here is derived from an EMBL/GenBank/DDBJ whole genome shotgun (WGS) entry which is preliminary data.</text>
</comment>
<dbReference type="AlphaFoldDB" id="A0A0D8HH65"/>
<dbReference type="GO" id="GO:0003677">
    <property type="term" value="F:DNA binding"/>
    <property type="evidence" value="ECO:0007669"/>
    <property type="project" value="UniProtKB-KW"/>
</dbReference>
<dbReference type="PANTHER" id="PTHR30136">
    <property type="entry name" value="HELIX-TURN-HELIX TRANSCRIPTIONAL REGULATOR, ICLR FAMILY"/>
    <property type="match status" value="1"/>
</dbReference>
<dbReference type="Gene3D" id="1.10.10.10">
    <property type="entry name" value="Winged helix-like DNA-binding domain superfamily/Winged helix DNA-binding domain"/>
    <property type="match status" value="1"/>
</dbReference>
<dbReference type="PROSITE" id="PS51078">
    <property type="entry name" value="ICLR_ED"/>
    <property type="match status" value="1"/>
</dbReference>
<keyword evidence="3" id="KW-0804">Transcription</keyword>
<accession>A0A0D8HH65</accession>
<reference evidence="7 8" key="1">
    <citation type="submission" date="2015-01" db="EMBL/GenBank/DDBJ databases">
        <title>Draft genome of the acidophilic iron oxidizer Acidithrix ferrooxidans strain Py-F3.</title>
        <authorList>
            <person name="Poehlein A."/>
            <person name="Eisen S."/>
            <person name="Schloemann M."/>
            <person name="Johnson B.D."/>
            <person name="Daniel R."/>
            <person name="Muehling M."/>
        </authorList>
    </citation>
    <scope>NUCLEOTIDE SEQUENCE [LARGE SCALE GENOMIC DNA]</scope>
    <source>
        <strain evidence="7 8">Py-F3</strain>
    </source>
</reference>
<dbReference type="InterPro" id="IPR050707">
    <property type="entry name" value="HTH_MetabolicPath_Reg"/>
</dbReference>
<dbReference type="PROSITE" id="PS51077">
    <property type="entry name" value="HTH_ICLR"/>
    <property type="match status" value="1"/>
</dbReference>
<evidence type="ECO:0000259" key="5">
    <source>
        <dbReference type="PROSITE" id="PS51077"/>
    </source>
</evidence>
<gene>
    <name evidence="7" type="primary">pcaR</name>
    <name evidence="7" type="ORF">AXFE_27450</name>
</gene>
<evidence type="ECO:0000256" key="1">
    <source>
        <dbReference type="ARBA" id="ARBA00023015"/>
    </source>
</evidence>
<evidence type="ECO:0000313" key="7">
    <source>
        <dbReference type="EMBL" id="KJF16401.1"/>
    </source>
</evidence>
<dbReference type="GO" id="GO:0003700">
    <property type="term" value="F:DNA-binding transcription factor activity"/>
    <property type="evidence" value="ECO:0007669"/>
    <property type="project" value="TreeGrafter"/>
</dbReference>
<keyword evidence="1" id="KW-0805">Transcription regulation</keyword>
<dbReference type="SMART" id="SM00346">
    <property type="entry name" value="HTH_ICLR"/>
    <property type="match status" value="1"/>
</dbReference>
<keyword evidence="8" id="KW-1185">Reference proteome</keyword>
<evidence type="ECO:0000256" key="2">
    <source>
        <dbReference type="ARBA" id="ARBA00023125"/>
    </source>
</evidence>
<dbReference type="EMBL" id="JXYS01000084">
    <property type="protein sequence ID" value="KJF16401.1"/>
    <property type="molecule type" value="Genomic_DNA"/>
</dbReference>
<feature type="domain" description="HTH iclR-type" evidence="5">
    <location>
        <begin position="32"/>
        <end position="93"/>
    </location>
</feature>
<dbReference type="InterPro" id="IPR005471">
    <property type="entry name" value="Tscrpt_reg_IclR_N"/>
</dbReference>
<dbReference type="STRING" id="1280514.AXFE_27450"/>
<evidence type="ECO:0000256" key="3">
    <source>
        <dbReference type="ARBA" id="ARBA00023163"/>
    </source>
</evidence>
<dbReference type="GO" id="GO:0045892">
    <property type="term" value="P:negative regulation of DNA-templated transcription"/>
    <property type="evidence" value="ECO:0007669"/>
    <property type="project" value="TreeGrafter"/>
</dbReference>
<evidence type="ECO:0000259" key="6">
    <source>
        <dbReference type="PROSITE" id="PS51078"/>
    </source>
</evidence>
<dbReference type="Proteomes" id="UP000032360">
    <property type="component" value="Unassembled WGS sequence"/>
</dbReference>
<keyword evidence="2" id="KW-0238">DNA-binding</keyword>
<feature type="region of interest" description="Disordered" evidence="4">
    <location>
        <begin position="1"/>
        <end position="27"/>
    </location>
</feature>
<evidence type="ECO:0000313" key="8">
    <source>
        <dbReference type="Proteomes" id="UP000032360"/>
    </source>
</evidence>
<sequence length="284" mass="30940">MEHSTIPEENDKYKIDDSKVDGSKSQPRSYRVEALAKGLRLLSFFTAETPTLRVKELVELSGIPMPTTFRLVATLEEEGYLERTIDGQVRPGTSVLALGFAAVQGMDLVQTSDPNMRDLHARTAETVNLGVLYSDQVLFVARIPRRDGVLSDAIRVGSTVPAVFSSIGKVILAGMSEDELHRTISQTSFAGRWGPNAVRTMDELLEQLSSARSDGYLLQQESAIPGLSSIAAPIRQSGKGIVAAINVAVPTAEYTRKKLLDKILEPLLVASREITLRLGGSIQY</sequence>
<dbReference type="OrthoDB" id="7274111at2"/>
<organism evidence="7 8">
    <name type="scientific">Acidithrix ferrooxidans</name>
    <dbReference type="NCBI Taxonomy" id="1280514"/>
    <lineage>
        <taxon>Bacteria</taxon>
        <taxon>Bacillati</taxon>
        <taxon>Actinomycetota</taxon>
        <taxon>Acidimicrobiia</taxon>
        <taxon>Acidimicrobiales</taxon>
        <taxon>Acidimicrobiaceae</taxon>
        <taxon>Acidithrix</taxon>
    </lineage>
</organism>
<dbReference type="InterPro" id="IPR029016">
    <property type="entry name" value="GAF-like_dom_sf"/>
</dbReference>
<proteinExistence type="predicted"/>